<sequence>MNIYPYVLKMFNSRPASLLKPSSPIVHQTRPTMTSAGNFEPKISLETPLADYERLMEQHVQSENVEDDYTLENNYKKIATLARETVDKLLFEGSSITKEDQEKIAKFLNKIKEDACFFDPYSYNEWIIVVRDKLLKNNMIDFWRDHMVKKELGICWARDSDLYDDMEDPSPREFYNYAGCVAPFEQVDNSSLSNFLNVSTSAVLQTPIAPTNALNFEPVISLETPLADYERLMEENVQSENIRDDNLIESNYKKIAAAAQDIVWKLLFVPGSIKKEDQSKIAELLKKIKEDACFYDPFTYNDWIIGVRDELMKRNMIDFWREHIVEKELGPCWARDSDYFDDMEDPKPKEFYNYGGCEAPFAKENEK</sequence>
<dbReference type="Gene3D" id="1.25.40.240">
    <property type="entry name" value="Ku, C-terminal domain"/>
    <property type="match status" value="2"/>
</dbReference>
<name>A0A034W660_BACDO</name>
<evidence type="ECO:0008006" key="2">
    <source>
        <dbReference type="Google" id="ProtNLM"/>
    </source>
</evidence>
<dbReference type="EMBL" id="GAKP01009322">
    <property type="protein sequence ID" value="JAC49630.1"/>
    <property type="molecule type" value="Transcribed_RNA"/>
</dbReference>
<organism evidence="1">
    <name type="scientific">Bactrocera dorsalis</name>
    <name type="common">Oriental fruit fly</name>
    <name type="synonym">Dacus dorsalis</name>
    <dbReference type="NCBI Taxonomy" id="27457"/>
    <lineage>
        <taxon>Eukaryota</taxon>
        <taxon>Metazoa</taxon>
        <taxon>Ecdysozoa</taxon>
        <taxon>Arthropoda</taxon>
        <taxon>Hexapoda</taxon>
        <taxon>Insecta</taxon>
        <taxon>Pterygota</taxon>
        <taxon>Neoptera</taxon>
        <taxon>Endopterygota</taxon>
        <taxon>Diptera</taxon>
        <taxon>Brachycera</taxon>
        <taxon>Muscomorpha</taxon>
        <taxon>Tephritoidea</taxon>
        <taxon>Tephritidae</taxon>
        <taxon>Bactrocera</taxon>
        <taxon>Bactrocera</taxon>
    </lineage>
</organism>
<dbReference type="AlphaFoldDB" id="A0A034W660"/>
<dbReference type="InterPro" id="IPR036494">
    <property type="entry name" value="Ku_C_sf"/>
</dbReference>
<evidence type="ECO:0000313" key="1">
    <source>
        <dbReference type="EMBL" id="JAC49630.1"/>
    </source>
</evidence>
<reference evidence="1" key="1">
    <citation type="journal article" date="2014" name="BMC Genomics">
        <title>Characterizing the developmental transcriptome of the oriental fruit fly, Bactrocera dorsalis (Diptera: Tephritidae) through comparative genomic analysis with Drosophila melanogaster utilizing modENCODE datasets.</title>
        <authorList>
            <person name="Geib S.M."/>
            <person name="Calla B."/>
            <person name="Hall B."/>
            <person name="Hou S."/>
            <person name="Manoukis N.C."/>
        </authorList>
    </citation>
    <scope>NUCLEOTIDE SEQUENCE</scope>
    <source>
        <strain evidence="1">Punador</strain>
    </source>
</reference>
<dbReference type="SUPFAM" id="SSF101420">
    <property type="entry name" value="C-terminal domain of Ku80"/>
    <property type="match status" value="2"/>
</dbReference>
<protein>
    <recommendedName>
        <fullName evidence="2">Ku C-terminal domain-containing protein</fullName>
    </recommendedName>
</protein>
<accession>A0A034W660</accession>
<proteinExistence type="predicted"/>
<dbReference type="OrthoDB" id="7917706at2759"/>